<organism evidence="2 3">
    <name type="scientific">Iphiclides podalirius</name>
    <name type="common">scarce swallowtail</name>
    <dbReference type="NCBI Taxonomy" id="110791"/>
    <lineage>
        <taxon>Eukaryota</taxon>
        <taxon>Metazoa</taxon>
        <taxon>Ecdysozoa</taxon>
        <taxon>Arthropoda</taxon>
        <taxon>Hexapoda</taxon>
        <taxon>Insecta</taxon>
        <taxon>Pterygota</taxon>
        <taxon>Neoptera</taxon>
        <taxon>Endopterygota</taxon>
        <taxon>Lepidoptera</taxon>
        <taxon>Glossata</taxon>
        <taxon>Ditrysia</taxon>
        <taxon>Papilionoidea</taxon>
        <taxon>Papilionidae</taxon>
        <taxon>Papilioninae</taxon>
        <taxon>Iphiclides</taxon>
    </lineage>
</organism>
<protein>
    <submittedName>
        <fullName evidence="2">Uncharacterized protein</fullName>
    </submittedName>
</protein>
<name>A0ABN8IMJ0_9NEOP</name>
<keyword evidence="1" id="KW-1133">Transmembrane helix</keyword>
<keyword evidence="3" id="KW-1185">Reference proteome</keyword>
<feature type="non-terminal residue" evidence="2">
    <location>
        <position position="299"/>
    </location>
</feature>
<reference evidence="2" key="1">
    <citation type="submission" date="2022-03" db="EMBL/GenBank/DDBJ databases">
        <authorList>
            <person name="Martin H S."/>
        </authorList>
    </citation>
    <scope>NUCLEOTIDE SEQUENCE</scope>
</reference>
<accession>A0ABN8IMJ0</accession>
<evidence type="ECO:0000313" key="2">
    <source>
        <dbReference type="EMBL" id="CAH2059526.1"/>
    </source>
</evidence>
<keyword evidence="1" id="KW-0812">Transmembrane</keyword>
<proteinExistence type="predicted"/>
<sequence>MKSTGAVMFAMAIVTAITLKAFFASKLALMVTIGMAMKKLYESYSNGVGLPNNPYLYSQYPIDFPSASSQAYSANGVNPQFASPEMYNPTGLGAQSQSQEILHQNEVTAQQSQQAPTLLLNSTRSASERWDGKSKLLKFLEPILGSVRNVLEPIANVFYAMPATFRGLGYDVTTTSSETNADEENKKEFLVPQPRNMAQRKTNYRMAPRPKKYTELKVNLERLRQNKDLHEYVKTKKYKFNYPLTVPETSNVLWNLARYFRILFGPPERPPLNNSASMSMPMYAMPQMYGPTMAMPTNQ</sequence>
<feature type="transmembrane region" description="Helical" evidence="1">
    <location>
        <begin position="6"/>
        <end position="29"/>
    </location>
</feature>
<dbReference type="Proteomes" id="UP000837857">
    <property type="component" value="Chromosome 26"/>
</dbReference>
<dbReference type="EMBL" id="OW152838">
    <property type="protein sequence ID" value="CAH2059526.1"/>
    <property type="molecule type" value="Genomic_DNA"/>
</dbReference>
<keyword evidence="1" id="KW-0472">Membrane</keyword>
<evidence type="ECO:0000313" key="3">
    <source>
        <dbReference type="Proteomes" id="UP000837857"/>
    </source>
</evidence>
<gene>
    <name evidence="2" type="ORF">IPOD504_LOCUS10909</name>
</gene>
<evidence type="ECO:0000256" key="1">
    <source>
        <dbReference type="SAM" id="Phobius"/>
    </source>
</evidence>